<organism evidence="1 2">
    <name type="scientific">Proteus penneri</name>
    <dbReference type="NCBI Taxonomy" id="102862"/>
    <lineage>
        <taxon>Bacteria</taxon>
        <taxon>Pseudomonadati</taxon>
        <taxon>Pseudomonadota</taxon>
        <taxon>Gammaproteobacteria</taxon>
        <taxon>Enterobacterales</taxon>
        <taxon>Morganellaceae</taxon>
        <taxon>Proteus</taxon>
    </lineage>
</organism>
<protein>
    <submittedName>
        <fullName evidence="1">Uncharacterized protein</fullName>
    </submittedName>
</protein>
<sequence>MKFMQDLVVDILRDNKKPLSVNEITAIASDLKGKKNRSTTNYALIKLIESSVVERKAVVGIGYVYKLTPDYMDRLRELDIKKEASLMTKKPAKPTDKHVICQKGSLTYVRKSLPPLQHGKIADIHNRMNAMLVVVRA</sequence>
<dbReference type="RefSeq" id="WP_072064160.1">
    <property type="nucleotide sequence ID" value="NZ_CVRY01000004.1"/>
</dbReference>
<gene>
    <name evidence="1" type="ORF">BN1804_02323</name>
</gene>
<dbReference type="EMBL" id="CVRY01000004">
    <property type="protein sequence ID" value="CRL63079.1"/>
    <property type="molecule type" value="Genomic_DNA"/>
</dbReference>
<accession>A0A0G4QBZ5</accession>
<proteinExistence type="predicted"/>
<dbReference type="AlphaFoldDB" id="A0A0G4QBZ5"/>
<evidence type="ECO:0000313" key="1">
    <source>
        <dbReference type="EMBL" id="CRL63079.1"/>
    </source>
</evidence>
<evidence type="ECO:0000313" key="2">
    <source>
        <dbReference type="Proteomes" id="UP000183920"/>
    </source>
</evidence>
<name>A0A0G4QBZ5_9GAMM</name>
<dbReference type="Proteomes" id="UP000183920">
    <property type="component" value="Unassembled WGS sequence"/>
</dbReference>
<reference evidence="2" key="1">
    <citation type="submission" date="2015-06" db="EMBL/GenBank/DDBJ databases">
        <authorList>
            <person name="Urmite Genomes"/>
        </authorList>
    </citation>
    <scope>NUCLEOTIDE SEQUENCE [LARGE SCALE GENOMIC DNA]</scope>
    <source>
        <strain evidence="2">CSUR P1867</strain>
    </source>
</reference>